<dbReference type="Pfam" id="PF22953">
    <property type="entry name" value="SpnB_Rossmann"/>
    <property type="match status" value="1"/>
</dbReference>
<dbReference type="EMBL" id="AP035768">
    <property type="protein sequence ID" value="BFO16863.1"/>
    <property type="molecule type" value="Genomic_DNA"/>
</dbReference>
<name>A0AAT9HHS2_9ACTN</name>
<feature type="compositionally biased region" description="Low complexity" evidence="4">
    <location>
        <begin position="527"/>
        <end position="543"/>
    </location>
</feature>
<evidence type="ECO:0000259" key="5">
    <source>
        <dbReference type="PROSITE" id="PS52019"/>
    </source>
</evidence>
<reference evidence="6" key="1">
    <citation type="submission" date="2024-06" db="EMBL/GenBank/DDBJ databases">
        <authorList>
            <consortium name="consrtm"/>
            <person name="Uemura M."/>
            <person name="Terahara T."/>
        </authorList>
    </citation>
    <scope>NUCLEOTIDE SEQUENCE</scope>
    <source>
        <strain evidence="6">KM77-8</strain>
    </source>
</reference>
<dbReference type="Gene3D" id="3.10.129.110">
    <property type="entry name" value="Polyketide synthase dehydratase"/>
    <property type="match status" value="1"/>
</dbReference>
<feature type="region of interest" description="Disordered" evidence="4">
    <location>
        <begin position="527"/>
        <end position="581"/>
    </location>
</feature>
<evidence type="ECO:0000256" key="1">
    <source>
        <dbReference type="ARBA" id="ARBA00022679"/>
    </source>
</evidence>
<dbReference type="GO" id="GO:0006633">
    <property type="term" value="P:fatty acid biosynthetic process"/>
    <property type="evidence" value="ECO:0007669"/>
    <property type="project" value="TreeGrafter"/>
</dbReference>
<dbReference type="GO" id="GO:0004312">
    <property type="term" value="F:fatty acid synthase activity"/>
    <property type="evidence" value="ECO:0007669"/>
    <property type="project" value="TreeGrafter"/>
</dbReference>
<keyword evidence="2" id="KW-0511">Multifunctional enzyme</keyword>
<dbReference type="Pfam" id="PF14765">
    <property type="entry name" value="PS-DH"/>
    <property type="match status" value="1"/>
</dbReference>
<dbReference type="PANTHER" id="PTHR43775">
    <property type="entry name" value="FATTY ACID SYNTHASE"/>
    <property type="match status" value="1"/>
</dbReference>
<dbReference type="CDD" id="cd08956">
    <property type="entry name" value="KR_3_FAS_SDR_x"/>
    <property type="match status" value="1"/>
</dbReference>
<sequence>MAPPGAEQLRVADAYAELAARGYGYGPAFQSLKAAWRHGADVYVEVAPAPSEHADAARFGLHPALLDAASHVDLLDGSDDTVLPFVWSGITLHRTGATALRVHLRRLGGADVTRLHLADATGQPVATVEKLISRPAPRAFAVPAEDSVFRFTWPQGPTLTPDGRTLRSFAAVRDSAGAPVPPYVLLGVEPAEGTGSAGEVAREVAGEVLAALRTWLTEPRFTASTLVVATRGAVAVGEGDDPDVTQAPVWGLVRAAQAEHPGRFVLLDTDGTEATARVVAAAATTGESELALREGRSHVQRLATLRPGRGTALPWDADATVLITGGTGGLGALVARHLVTEHGVRHLVLAGRRGPAAPGATALRDELAALGAEVIVTACDVSDRAALAAVIAAVPAAHPLTGVVHAAGVVDDGLVTSLSADRVAAVLRPKTDAAWHLHELTRDLDLKAFVLFSSTTGYFDNGGQASYAAGNVFLDALALHRRAQGLPATALTWHLWAGDGMAAALGDAVVERQRRLGIPAMAPARAWPCSTRPSPPTRRCWPRSASTATRCGPPDRPLCWPTSWASRTPRARRTARRTARR</sequence>
<reference evidence="6" key="2">
    <citation type="submission" date="2024-07" db="EMBL/GenBank/DDBJ databases">
        <title>Streptomyces haneummycinica sp. nov., a new antibiotic-producing actinobacterium isolated from marine sediment.</title>
        <authorList>
            <person name="Uemura M."/>
            <person name="Hamada M."/>
            <person name="Hirano S."/>
            <person name="Kobayashi K."/>
            <person name="Ohshiro T."/>
            <person name="Kobayashi T."/>
            <person name="Terahara T."/>
        </authorList>
    </citation>
    <scope>NUCLEOTIDE SEQUENCE</scope>
    <source>
        <strain evidence="6">KM77-8</strain>
    </source>
</reference>
<evidence type="ECO:0000256" key="3">
    <source>
        <dbReference type="PROSITE-ProRule" id="PRU01363"/>
    </source>
</evidence>
<organism evidence="6">
    <name type="scientific">Streptomyces haneummycinicus</name>
    <dbReference type="NCBI Taxonomy" id="3074435"/>
    <lineage>
        <taxon>Bacteria</taxon>
        <taxon>Bacillati</taxon>
        <taxon>Actinomycetota</taxon>
        <taxon>Actinomycetes</taxon>
        <taxon>Kitasatosporales</taxon>
        <taxon>Streptomycetaceae</taxon>
        <taxon>Streptomyces</taxon>
    </lineage>
</organism>
<dbReference type="InterPro" id="IPR049551">
    <property type="entry name" value="PKS_DH_C"/>
</dbReference>
<dbReference type="InterPro" id="IPR050091">
    <property type="entry name" value="PKS_NRPS_Biosynth_Enz"/>
</dbReference>
<dbReference type="Pfam" id="PF08659">
    <property type="entry name" value="KR"/>
    <property type="match status" value="1"/>
</dbReference>
<evidence type="ECO:0000256" key="2">
    <source>
        <dbReference type="ARBA" id="ARBA00023268"/>
    </source>
</evidence>
<dbReference type="InterPro" id="IPR036291">
    <property type="entry name" value="NAD(P)-bd_dom_sf"/>
</dbReference>
<proteinExistence type="predicted"/>
<feature type="domain" description="PKS/mFAS DH" evidence="5">
    <location>
        <begin position="1"/>
        <end position="142"/>
    </location>
</feature>
<evidence type="ECO:0000256" key="4">
    <source>
        <dbReference type="SAM" id="MobiDB-lite"/>
    </source>
</evidence>
<dbReference type="SMART" id="SM00822">
    <property type="entry name" value="PKS_KR"/>
    <property type="match status" value="1"/>
</dbReference>
<dbReference type="Gene3D" id="3.40.50.720">
    <property type="entry name" value="NAD(P)-binding Rossmann-like Domain"/>
    <property type="match status" value="1"/>
</dbReference>
<feature type="region of interest" description="N-terminal hotdog fold" evidence="3">
    <location>
        <position position="1"/>
    </location>
</feature>
<dbReference type="InterPro" id="IPR013968">
    <property type="entry name" value="PKS_KR"/>
</dbReference>
<dbReference type="AlphaFoldDB" id="A0AAT9HHS2"/>
<dbReference type="InterPro" id="IPR055123">
    <property type="entry name" value="SpnB-like_Rossmann"/>
</dbReference>
<keyword evidence="1" id="KW-0808">Transferase</keyword>
<dbReference type="InterPro" id="IPR057326">
    <property type="entry name" value="KR_dom"/>
</dbReference>
<dbReference type="InterPro" id="IPR042104">
    <property type="entry name" value="PKS_dehydratase_sf"/>
</dbReference>
<dbReference type="PANTHER" id="PTHR43775:SF51">
    <property type="entry name" value="INACTIVE PHENOLPHTHIOCEROL SYNTHESIS POLYKETIDE SYNTHASE TYPE I PKS1-RELATED"/>
    <property type="match status" value="1"/>
</dbReference>
<dbReference type="SUPFAM" id="SSF51735">
    <property type="entry name" value="NAD(P)-binding Rossmann-fold domains"/>
    <property type="match status" value="2"/>
</dbReference>
<feature type="region of interest" description="C-terminal hotdog fold" evidence="3">
    <location>
        <begin position="6"/>
        <end position="142"/>
    </location>
</feature>
<dbReference type="InterPro" id="IPR049900">
    <property type="entry name" value="PKS_mFAS_DH"/>
</dbReference>
<feature type="compositionally biased region" description="Basic residues" evidence="4">
    <location>
        <begin position="569"/>
        <end position="581"/>
    </location>
</feature>
<gene>
    <name evidence="6" type="ORF">SHKM778_32510</name>
</gene>
<dbReference type="PROSITE" id="PS52019">
    <property type="entry name" value="PKS_MFAS_DH"/>
    <property type="match status" value="1"/>
</dbReference>
<accession>A0AAT9HHS2</accession>
<comment type="caution">
    <text evidence="3">Lacks conserved residue(s) required for the propagation of feature annotation.</text>
</comment>
<protein>
    <recommendedName>
        <fullName evidence="5">PKS/mFAS DH domain-containing protein</fullName>
    </recommendedName>
</protein>
<evidence type="ECO:0000313" key="6">
    <source>
        <dbReference type="EMBL" id="BFO16863.1"/>
    </source>
</evidence>